<organism evidence="2 3">
    <name type="scientific">Reyranella soli</name>
    <dbReference type="NCBI Taxonomy" id="1230389"/>
    <lineage>
        <taxon>Bacteria</taxon>
        <taxon>Pseudomonadati</taxon>
        <taxon>Pseudomonadota</taxon>
        <taxon>Alphaproteobacteria</taxon>
        <taxon>Hyphomicrobiales</taxon>
        <taxon>Reyranellaceae</taxon>
        <taxon>Reyranella</taxon>
    </lineage>
</organism>
<dbReference type="OrthoDB" id="9941863at2"/>
<evidence type="ECO:0000313" key="2">
    <source>
        <dbReference type="EMBL" id="GEP53765.1"/>
    </source>
</evidence>
<evidence type="ECO:0000256" key="1">
    <source>
        <dbReference type="SAM" id="Phobius"/>
    </source>
</evidence>
<reference evidence="2 3" key="1">
    <citation type="submission" date="2019-07" db="EMBL/GenBank/DDBJ databases">
        <title>Whole genome shotgun sequence of Reyranella soli NBRC 108950.</title>
        <authorList>
            <person name="Hosoyama A."/>
            <person name="Uohara A."/>
            <person name="Ohji S."/>
            <person name="Ichikawa N."/>
        </authorList>
    </citation>
    <scope>NUCLEOTIDE SEQUENCE [LARGE SCALE GENOMIC DNA]</scope>
    <source>
        <strain evidence="2 3">NBRC 108950</strain>
    </source>
</reference>
<comment type="caution">
    <text evidence="2">The sequence shown here is derived from an EMBL/GenBank/DDBJ whole genome shotgun (WGS) entry which is preliminary data.</text>
</comment>
<protein>
    <submittedName>
        <fullName evidence="2">Uncharacterized protein</fullName>
    </submittedName>
</protein>
<accession>A0A512N457</accession>
<keyword evidence="1" id="KW-0812">Transmembrane</keyword>
<gene>
    <name evidence="2" type="ORF">RSO01_09310</name>
</gene>
<dbReference type="RefSeq" id="WP_147146718.1">
    <property type="nucleotide sequence ID" value="NZ_BKAJ01000017.1"/>
</dbReference>
<dbReference type="Proteomes" id="UP000321058">
    <property type="component" value="Unassembled WGS sequence"/>
</dbReference>
<dbReference type="AlphaFoldDB" id="A0A512N457"/>
<keyword evidence="3" id="KW-1185">Reference proteome</keyword>
<feature type="transmembrane region" description="Helical" evidence="1">
    <location>
        <begin position="39"/>
        <end position="56"/>
    </location>
</feature>
<evidence type="ECO:0000313" key="3">
    <source>
        <dbReference type="Proteomes" id="UP000321058"/>
    </source>
</evidence>
<keyword evidence="1" id="KW-1133">Transmembrane helix</keyword>
<proteinExistence type="predicted"/>
<keyword evidence="1" id="KW-0472">Membrane</keyword>
<sequence>MRLFRPVWVAFRAAVIATAVFWVILFIIENSGWEVPMGIVQPSVFLILFFFGVLLVRRG</sequence>
<dbReference type="EMBL" id="BKAJ01000017">
    <property type="protein sequence ID" value="GEP53765.1"/>
    <property type="molecule type" value="Genomic_DNA"/>
</dbReference>
<name>A0A512N457_9HYPH</name>
<feature type="transmembrane region" description="Helical" evidence="1">
    <location>
        <begin position="7"/>
        <end position="27"/>
    </location>
</feature>